<name>A0A1A9X4E1_9MUSC</name>
<dbReference type="AlphaFoldDB" id="A0A1A9X4E1"/>
<keyword evidence="3" id="KW-1185">Reference proteome</keyword>
<reference evidence="3" key="1">
    <citation type="submission" date="2014-03" db="EMBL/GenBank/DDBJ databases">
        <authorList>
            <person name="Aksoy S."/>
            <person name="Warren W."/>
            <person name="Wilson R.K."/>
        </authorList>
    </citation>
    <scope>NUCLEOTIDE SEQUENCE [LARGE SCALE GENOMIC DNA]</scope>
    <source>
        <strain evidence="3">IAEA</strain>
    </source>
</reference>
<evidence type="ECO:0000256" key="1">
    <source>
        <dbReference type="SAM" id="Phobius"/>
    </source>
</evidence>
<dbReference type="EnsemblMetazoa" id="GBRI043775-RA">
    <property type="protein sequence ID" value="GBRI043775-PA"/>
    <property type="gene ID" value="GBRI043775"/>
</dbReference>
<feature type="transmembrane region" description="Helical" evidence="1">
    <location>
        <begin position="99"/>
        <end position="122"/>
    </location>
</feature>
<dbReference type="Proteomes" id="UP000091820">
    <property type="component" value="Unassembled WGS sequence"/>
</dbReference>
<keyword evidence="1" id="KW-1133">Transmembrane helix</keyword>
<accession>A0A1A9X4E1</accession>
<organism evidence="2 3">
    <name type="scientific">Glossina brevipalpis</name>
    <dbReference type="NCBI Taxonomy" id="37001"/>
    <lineage>
        <taxon>Eukaryota</taxon>
        <taxon>Metazoa</taxon>
        <taxon>Ecdysozoa</taxon>
        <taxon>Arthropoda</taxon>
        <taxon>Hexapoda</taxon>
        <taxon>Insecta</taxon>
        <taxon>Pterygota</taxon>
        <taxon>Neoptera</taxon>
        <taxon>Endopterygota</taxon>
        <taxon>Diptera</taxon>
        <taxon>Brachycera</taxon>
        <taxon>Muscomorpha</taxon>
        <taxon>Hippoboscoidea</taxon>
        <taxon>Glossinidae</taxon>
        <taxon>Glossina</taxon>
    </lineage>
</organism>
<dbReference type="VEuPathDB" id="VectorBase:GBRI043775"/>
<protein>
    <submittedName>
        <fullName evidence="2">Uncharacterized protein</fullName>
    </submittedName>
</protein>
<reference evidence="2" key="2">
    <citation type="submission" date="2020-05" db="UniProtKB">
        <authorList>
            <consortium name="EnsemblMetazoa"/>
        </authorList>
    </citation>
    <scope>IDENTIFICATION</scope>
    <source>
        <strain evidence="2">IAEA</strain>
    </source>
</reference>
<proteinExistence type="predicted"/>
<keyword evidence="1" id="KW-0472">Membrane</keyword>
<keyword evidence="1" id="KW-0812">Transmembrane</keyword>
<sequence>MYNILMHYDFKLLMSISANSRIDSCCICLSYEKNATELTLITSLRQHKSTTTTTIKTNFHRSQGMEMQSQQSCEASENSPRLPWYRAQLLRRSAGEARFCLSALFLIKYLAEFIITVLMSAFQITTIITGPFDFN</sequence>
<evidence type="ECO:0000313" key="2">
    <source>
        <dbReference type="EnsemblMetazoa" id="GBRI043775-PA"/>
    </source>
</evidence>
<evidence type="ECO:0000313" key="3">
    <source>
        <dbReference type="Proteomes" id="UP000091820"/>
    </source>
</evidence>